<reference evidence="2 3" key="1">
    <citation type="journal article" date="2020" name="Int. J. Syst. Evol. Microbiol.">
        <title>Ureaplasma miroungigenitalium sp. nov. isolated from northern elephant seals (Mirounga angustirostris) and Ureaplasma zalophigenitalium sp. nov. isolated from California sea lions (Zalophus californianus).</title>
        <authorList>
            <person name="Volokhov D.V."/>
            <person name="Gulland F.M."/>
            <person name="Gao Y."/>
            <person name="Chizhikov V.E."/>
        </authorList>
    </citation>
    <scope>NUCLEOTIDE SEQUENCE [LARGE SCALE GENOMIC DNA]</scope>
    <source>
        <strain evidence="2 3">ES3182-GEN</strain>
    </source>
</reference>
<protein>
    <submittedName>
        <fullName evidence="2">DUF1600 domain-containing protein</fullName>
    </submittedName>
</protein>
<feature type="transmembrane region" description="Helical" evidence="1">
    <location>
        <begin position="167"/>
        <end position="190"/>
    </location>
</feature>
<evidence type="ECO:0000313" key="2">
    <source>
        <dbReference type="EMBL" id="MCV3728359.1"/>
    </source>
</evidence>
<organism evidence="2 3">
    <name type="scientific">Ureaplasma miroungigenitalium</name>
    <dbReference type="NCBI Taxonomy" id="1042321"/>
    <lineage>
        <taxon>Bacteria</taxon>
        <taxon>Bacillati</taxon>
        <taxon>Mycoplasmatota</taxon>
        <taxon>Mycoplasmoidales</taxon>
        <taxon>Mycoplasmoidaceae</taxon>
        <taxon>Ureaplasma</taxon>
    </lineage>
</organism>
<sequence length="243" mass="28779">MKNKKSIIAFVYLIISIGFIIFSCFDYVPTNLVKGINIIDEHTPMHIIYTHDLWFNNLHYFTTQGNWLCICIAFFIFLNPTARFLDRGYLMLVGLTYISIISIVWLIAIFPFAHLGNKYLWVNYLTGFYNHLVTPLMFHILCWYIFKTHKISIRLNYFHAWKLFIGYLILYTLYALMVPLIGNVSVYGLITNLWSVVNGHLVYLAFLFIFLLFANLIYFIFFIIFCKTQKIKLKTILRIAKKK</sequence>
<feature type="transmembrane region" description="Helical" evidence="1">
    <location>
        <begin position="7"/>
        <end position="28"/>
    </location>
</feature>
<keyword evidence="1" id="KW-0472">Membrane</keyword>
<dbReference type="EMBL" id="JAOXHL010000001">
    <property type="protein sequence ID" value="MCV3728359.1"/>
    <property type="molecule type" value="Genomic_DNA"/>
</dbReference>
<dbReference type="PROSITE" id="PS51257">
    <property type="entry name" value="PROKAR_LIPOPROTEIN"/>
    <property type="match status" value="1"/>
</dbReference>
<dbReference type="Pfam" id="PF07667">
    <property type="entry name" value="DUF1600"/>
    <property type="match status" value="1"/>
</dbReference>
<keyword evidence="1" id="KW-1133">Transmembrane helix</keyword>
<feature type="transmembrane region" description="Helical" evidence="1">
    <location>
        <begin position="90"/>
        <end position="113"/>
    </location>
</feature>
<keyword evidence="1" id="KW-0812">Transmembrane</keyword>
<evidence type="ECO:0000256" key="1">
    <source>
        <dbReference type="SAM" id="Phobius"/>
    </source>
</evidence>
<gene>
    <name evidence="2" type="ORF">OF376_00985</name>
</gene>
<name>A0ABT3BM76_9BACT</name>
<comment type="caution">
    <text evidence="2">The sequence shown here is derived from an EMBL/GenBank/DDBJ whole genome shotgun (WGS) entry which is preliminary data.</text>
</comment>
<dbReference type="Proteomes" id="UP001208245">
    <property type="component" value="Unassembled WGS sequence"/>
</dbReference>
<feature type="transmembrane region" description="Helical" evidence="1">
    <location>
        <begin position="128"/>
        <end position="146"/>
    </location>
</feature>
<feature type="transmembrane region" description="Helical" evidence="1">
    <location>
        <begin position="58"/>
        <end position="78"/>
    </location>
</feature>
<keyword evidence="3" id="KW-1185">Reference proteome</keyword>
<proteinExistence type="predicted"/>
<accession>A0ABT3BM76</accession>
<dbReference type="InterPro" id="IPR011631">
    <property type="entry name" value="DUF1600"/>
</dbReference>
<feature type="transmembrane region" description="Helical" evidence="1">
    <location>
        <begin position="202"/>
        <end position="225"/>
    </location>
</feature>
<evidence type="ECO:0000313" key="3">
    <source>
        <dbReference type="Proteomes" id="UP001208245"/>
    </source>
</evidence>